<evidence type="ECO:0000256" key="8">
    <source>
        <dbReference type="SAM" id="MobiDB-lite"/>
    </source>
</evidence>
<comment type="caution">
    <text evidence="12">The sequence shown here is derived from an EMBL/GenBank/DDBJ whole genome shotgun (WGS) entry which is preliminary data.</text>
</comment>
<dbReference type="InterPro" id="IPR001293">
    <property type="entry name" value="Znf_TRAF"/>
</dbReference>
<feature type="zinc finger region" description="TRAF-type" evidence="7">
    <location>
        <begin position="102"/>
        <end position="152"/>
    </location>
</feature>
<dbReference type="Gene3D" id="3.30.40.10">
    <property type="entry name" value="Zinc/RING finger domain, C3HC4 (zinc finger)"/>
    <property type="match status" value="2"/>
</dbReference>
<comment type="subcellular location">
    <subcellularLocation>
        <location evidence="1">Cytoplasm</location>
    </subcellularLocation>
</comment>
<keyword evidence="2" id="KW-0963">Cytoplasm</keyword>
<proteinExistence type="predicted"/>
<dbReference type="FunFam" id="2.60.210.10:FF:000017">
    <property type="entry name" value="TNF receptor-associated factor"/>
    <property type="match status" value="1"/>
</dbReference>
<evidence type="ECO:0000259" key="11">
    <source>
        <dbReference type="PROSITE" id="PS50145"/>
    </source>
</evidence>
<dbReference type="GO" id="GO:0008270">
    <property type="term" value="F:zinc ion binding"/>
    <property type="evidence" value="ECO:0007669"/>
    <property type="project" value="UniProtKB-KW"/>
</dbReference>
<dbReference type="GO" id="GO:0005737">
    <property type="term" value="C:cytoplasm"/>
    <property type="evidence" value="ECO:0007669"/>
    <property type="project" value="UniProtKB-SubCell"/>
</dbReference>
<evidence type="ECO:0000256" key="7">
    <source>
        <dbReference type="PROSITE-ProRule" id="PRU00207"/>
    </source>
</evidence>
<evidence type="ECO:0000259" key="10">
    <source>
        <dbReference type="PROSITE" id="PS50144"/>
    </source>
</evidence>
<dbReference type="SUPFAM" id="SSF57850">
    <property type="entry name" value="RING/U-box"/>
    <property type="match status" value="1"/>
</dbReference>
<evidence type="ECO:0000313" key="12">
    <source>
        <dbReference type="EMBL" id="CAD6197423.1"/>
    </source>
</evidence>
<evidence type="ECO:0000256" key="3">
    <source>
        <dbReference type="ARBA" id="ARBA00022723"/>
    </source>
</evidence>
<keyword evidence="3 7" id="KW-0479">Metal-binding</keyword>
<name>A0A8S1HLJ2_9PELO</name>
<evidence type="ECO:0000259" key="9">
    <source>
        <dbReference type="PROSITE" id="PS50089"/>
    </source>
</evidence>
<dbReference type="GO" id="GO:0007165">
    <property type="term" value="P:signal transduction"/>
    <property type="evidence" value="ECO:0007669"/>
    <property type="project" value="InterPro"/>
</dbReference>
<sequence length="448" mass="51486">METARENIEVFFKNLPEDCVCPICAQALREPYQLGCGHHYCKICLETCQESAPCSVCHQPILHGECKHDKKKHREIQELSVFCSHEKLGCKWEGCLTDLEEHVASCEFEANRCENCGRKIPRVDFLKHVSECEKERVKCEFCEKNVRRQEAERHLKTCSKVLISCPFQCGLVDRTREEIELHRPSCPNVDNVCPFIQFGCNFAGDKESVQKHLSDEPIRHIIYLCDQVADLKMSHEAIFDDLTSFSTRQVRLLEMANTCNQMFGAQLTWRIDNMMQRQNDAKSGTATTILSTPFMSSRNGYKMVSSACLFGDGTSRGKNLSLYVALMRGEYDGMQEWPFSKTVKITLLDQNPVATDRVNITYKIDPRMLKGGEKFLSRPRGERNAFFGAQTFCSLSLIDNYIKEDAMFIRVEVERSENAENIFRKREKTEFSSTPIQTTRNSEEFSEV</sequence>
<evidence type="ECO:0000256" key="4">
    <source>
        <dbReference type="ARBA" id="ARBA00022737"/>
    </source>
</evidence>
<keyword evidence="13" id="KW-1185">Reference proteome</keyword>
<keyword evidence="4" id="KW-0677">Repeat</keyword>
<accession>A0A8S1HLJ2</accession>
<feature type="region of interest" description="Disordered" evidence="8">
    <location>
        <begin position="427"/>
        <end position="448"/>
    </location>
</feature>
<dbReference type="CDD" id="cd00270">
    <property type="entry name" value="MATH_TRAF_C"/>
    <property type="match status" value="1"/>
</dbReference>
<dbReference type="PROSITE" id="PS00518">
    <property type="entry name" value="ZF_RING_1"/>
    <property type="match status" value="1"/>
</dbReference>
<dbReference type="GO" id="GO:0043122">
    <property type="term" value="P:regulation of canonical NF-kappaB signal transduction"/>
    <property type="evidence" value="ECO:0007669"/>
    <property type="project" value="TreeGrafter"/>
</dbReference>
<feature type="domain" description="MATH" evidence="10">
    <location>
        <begin position="264"/>
        <end position="413"/>
    </location>
</feature>
<dbReference type="AlphaFoldDB" id="A0A8S1HLJ2"/>
<evidence type="ECO:0000256" key="1">
    <source>
        <dbReference type="ARBA" id="ARBA00004496"/>
    </source>
</evidence>
<evidence type="ECO:0000313" key="13">
    <source>
        <dbReference type="Proteomes" id="UP000835052"/>
    </source>
</evidence>
<dbReference type="Pfam" id="PF21355">
    <property type="entry name" value="TRAF-mep_MATH"/>
    <property type="match status" value="1"/>
</dbReference>
<dbReference type="InterPro" id="IPR002083">
    <property type="entry name" value="MATH/TRAF_dom"/>
</dbReference>
<feature type="domain" description="TRAF-type" evidence="11">
    <location>
        <begin position="102"/>
        <end position="152"/>
    </location>
</feature>
<dbReference type="InterPro" id="IPR018957">
    <property type="entry name" value="Znf_C3HC4_RING-type"/>
</dbReference>
<feature type="compositionally biased region" description="Polar residues" evidence="8">
    <location>
        <begin position="431"/>
        <end position="440"/>
    </location>
</feature>
<protein>
    <submittedName>
        <fullName evidence="12">Uncharacterized protein</fullName>
    </submittedName>
</protein>
<keyword evidence="6 7" id="KW-0862">Zinc</keyword>
<keyword evidence="5 7" id="KW-0863">Zinc-finger</keyword>
<feature type="domain" description="TRAF-type" evidence="11">
    <location>
        <begin position="154"/>
        <end position="210"/>
    </location>
</feature>
<organism evidence="12 13">
    <name type="scientific">Caenorhabditis auriculariae</name>
    <dbReference type="NCBI Taxonomy" id="2777116"/>
    <lineage>
        <taxon>Eukaryota</taxon>
        <taxon>Metazoa</taxon>
        <taxon>Ecdysozoa</taxon>
        <taxon>Nematoda</taxon>
        <taxon>Chromadorea</taxon>
        <taxon>Rhabditida</taxon>
        <taxon>Rhabditina</taxon>
        <taxon>Rhabditomorpha</taxon>
        <taxon>Rhabditoidea</taxon>
        <taxon>Rhabditidae</taxon>
        <taxon>Peloderinae</taxon>
        <taxon>Caenorhabditis</taxon>
    </lineage>
</organism>
<dbReference type="InterPro" id="IPR008974">
    <property type="entry name" value="TRAF-like"/>
</dbReference>
<dbReference type="InterPro" id="IPR017907">
    <property type="entry name" value="Znf_RING_CS"/>
</dbReference>
<evidence type="ECO:0000256" key="5">
    <source>
        <dbReference type="ARBA" id="ARBA00022771"/>
    </source>
</evidence>
<dbReference type="Pfam" id="PF00097">
    <property type="entry name" value="zf-C3HC4"/>
    <property type="match status" value="1"/>
</dbReference>
<dbReference type="InterPro" id="IPR013083">
    <property type="entry name" value="Znf_RING/FYVE/PHD"/>
</dbReference>
<reference evidence="12" key="1">
    <citation type="submission" date="2020-10" db="EMBL/GenBank/DDBJ databases">
        <authorList>
            <person name="Kikuchi T."/>
        </authorList>
    </citation>
    <scope>NUCLEOTIDE SEQUENCE</scope>
    <source>
        <strain evidence="12">NKZ352</strain>
    </source>
</reference>
<gene>
    <name evidence="12" type="ORF">CAUJ_LOCUS13332</name>
</gene>
<dbReference type="Gene3D" id="2.60.210.10">
    <property type="entry name" value="Apoptosis, Tumor Necrosis Factor Receptor Associated Protein 2, Chain A"/>
    <property type="match status" value="1"/>
</dbReference>
<dbReference type="PANTHER" id="PTHR10131:SF151">
    <property type="entry name" value="TNF RECEPTOR ASSOCIATED FACTOR (TRAF) HOMOLOG"/>
    <property type="match status" value="1"/>
</dbReference>
<dbReference type="Pfam" id="PF02176">
    <property type="entry name" value="zf-TRAF"/>
    <property type="match status" value="1"/>
</dbReference>
<dbReference type="PIRSF" id="PIRSF015614">
    <property type="entry name" value="TRAF"/>
    <property type="match status" value="1"/>
</dbReference>
<dbReference type="InterPro" id="IPR049342">
    <property type="entry name" value="TRAF1-6_MATH_dom"/>
</dbReference>
<feature type="domain" description="RING-type" evidence="9">
    <location>
        <begin position="21"/>
        <end position="58"/>
    </location>
</feature>
<dbReference type="PROSITE" id="PS50089">
    <property type="entry name" value="ZF_RING_2"/>
    <property type="match status" value="1"/>
</dbReference>
<dbReference type="InterPro" id="IPR012227">
    <property type="entry name" value="TNF_rcpt-assoc_TRAF_met"/>
</dbReference>
<feature type="zinc finger region" description="TRAF-type" evidence="7">
    <location>
        <begin position="154"/>
        <end position="210"/>
    </location>
</feature>
<dbReference type="SMART" id="SM00184">
    <property type="entry name" value="RING"/>
    <property type="match status" value="1"/>
</dbReference>
<dbReference type="EMBL" id="CAJGYM010000093">
    <property type="protein sequence ID" value="CAD6197423.1"/>
    <property type="molecule type" value="Genomic_DNA"/>
</dbReference>
<evidence type="ECO:0000256" key="6">
    <source>
        <dbReference type="ARBA" id="ARBA00022833"/>
    </source>
</evidence>
<dbReference type="SUPFAM" id="SSF49599">
    <property type="entry name" value="TRAF domain-like"/>
    <property type="match status" value="2"/>
</dbReference>
<dbReference type="PROSITE" id="PS50144">
    <property type="entry name" value="MATH"/>
    <property type="match status" value="1"/>
</dbReference>
<dbReference type="PANTHER" id="PTHR10131">
    <property type="entry name" value="TNF RECEPTOR ASSOCIATED FACTOR"/>
    <property type="match status" value="1"/>
</dbReference>
<evidence type="ECO:0000256" key="2">
    <source>
        <dbReference type="ARBA" id="ARBA00022490"/>
    </source>
</evidence>
<dbReference type="GO" id="GO:0042981">
    <property type="term" value="P:regulation of apoptotic process"/>
    <property type="evidence" value="ECO:0007669"/>
    <property type="project" value="InterPro"/>
</dbReference>
<dbReference type="OrthoDB" id="5574452at2759"/>
<dbReference type="PROSITE" id="PS50145">
    <property type="entry name" value="ZF_TRAF"/>
    <property type="match status" value="2"/>
</dbReference>
<dbReference type="Proteomes" id="UP000835052">
    <property type="component" value="Unassembled WGS sequence"/>
</dbReference>
<dbReference type="InterPro" id="IPR001841">
    <property type="entry name" value="Znf_RING"/>
</dbReference>